<dbReference type="InterPro" id="IPR012885">
    <property type="entry name" value="F-box_Sdz-33"/>
</dbReference>
<evidence type="ECO:0000313" key="2">
    <source>
        <dbReference type="EMBL" id="CAI5440413.1"/>
    </source>
</evidence>
<dbReference type="Proteomes" id="UP001152747">
    <property type="component" value="Unassembled WGS sequence"/>
</dbReference>
<comment type="caution">
    <text evidence="2">The sequence shown here is derived from an EMBL/GenBank/DDBJ whole genome shotgun (WGS) entry which is preliminary data.</text>
</comment>
<dbReference type="EMBL" id="CANHGI010000001">
    <property type="protein sequence ID" value="CAI5440413.1"/>
    <property type="molecule type" value="Genomic_DNA"/>
</dbReference>
<accession>A0A9P1I993</accession>
<dbReference type="AlphaFoldDB" id="A0A9P1I993"/>
<sequence length="315" mass="37476">MSEELVPMTIGWFDLPFEMREMVMNEMDTVSKGRLSSCSKDCLEEVRTSKKFIKSISVFYYRNSAKIKVLFENARSIYLDFGDYFHCILITYSTAGRIRRASQINGEFADVFVEYLQKFVDVAIHLEYFEIRGYRFPFDKMNIQSLRKLRRIIIEDEKEDLGNLFENGFIDPKQFFSINEVHLNGFELEFEHLCNIKSSIFTISNAFIPPSDLNLFLKNWENGNISKNLRKMRISMRNCLADSRIRDIILKNVDVIGIHEEYSRIWGKLVNFDEENAEFHMDNYFFFLDFGTSKDTFDYYGFDKEDIFDNYWCAW</sequence>
<evidence type="ECO:0000259" key="1">
    <source>
        <dbReference type="Pfam" id="PF07735"/>
    </source>
</evidence>
<evidence type="ECO:0000313" key="3">
    <source>
        <dbReference type="Proteomes" id="UP001152747"/>
    </source>
</evidence>
<keyword evidence="3" id="KW-1185">Reference proteome</keyword>
<feature type="domain" description="Sdz-33 F-box" evidence="1">
    <location>
        <begin position="179"/>
        <end position="234"/>
    </location>
</feature>
<protein>
    <recommendedName>
        <fullName evidence="1">Sdz-33 F-box domain-containing protein</fullName>
    </recommendedName>
</protein>
<proteinExistence type="predicted"/>
<gene>
    <name evidence="2" type="ORF">CAMP_LOCUS3050</name>
</gene>
<name>A0A9P1I993_9PELO</name>
<dbReference type="PANTHER" id="PTHR21503:SF8">
    <property type="entry name" value="F-BOX ASSOCIATED DOMAIN-CONTAINING PROTEIN-RELATED"/>
    <property type="match status" value="1"/>
</dbReference>
<dbReference type="Pfam" id="PF07735">
    <property type="entry name" value="FBA_2"/>
    <property type="match status" value="1"/>
</dbReference>
<dbReference type="PANTHER" id="PTHR21503">
    <property type="entry name" value="F-BOX-CONTAINING HYPOTHETICAL PROTEIN C.ELEGANS"/>
    <property type="match status" value="1"/>
</dbReference>
<organism evidence="2 3">
    <name type="scientific">Caenorhabditis angaria</name>
    <dbReference type="NCBI Taxonomy" id="860376"/>
    <lineage>
        <taxon>Eukaryota</taxon>
        <taxon>Metazoa</taxon>
        <taxon>Ecdysozoa</taxon>
        <taxon>Nematoda</taxon>
        <taxon>Chromadorea</taxon>
        <taxon>Rhabditida</taxon>
        <taxon>Rhabditina</taxon>
        <taxon>Rhabditomorpha</taxon>
        <taxon>Rhabditoidea</taxon>
        <taxon>Rhabditidae</taxon>
        <taxon>Peloderinae</taxon>
        <taxon>Caenorhabditis</taxon>
    </lineage>
</organism>
<reference evidence="2" key="1">
    <citation type="submission" date="2022-11" db="EMBL/GenBank/DDBJ databases">
        <authorList>
            <person name="Kikuchi T."/>
        </authorList>
    </citation>
    <scope>NUCLEOTIDE SEQUENCE</scope>
    <source>
        <strain evidence="2">PS1010</strain>
    </source>
</reference>